<reference evidence="3" key="1">
    <citation type="journal article" date="2015" name="Nature">
        <title>Complex archaea that bridge the gap between prokaryotes and eukaryotes.</title>
        <authorList>
            <person name="Spang A."/>
            <person name="Saw J.H."/>
            <person name="Jorgensen S.L."/>
            <person name="Zaremba-Niedzwiedzka K."/>
            <person name="Martijn J."/>
            <person name="Lind A.E."/>
            <person name="van Eijk R."/>
            <person name="Schleper C."/>
            <person name="Guy L."/>
            <person name="Ettema T.J."/>
        </authorList>
    </citation>
    <scope>NUCLEOTIDE SEQUENCE</scope>
</reference>
<organism evidence="3">
    <name type="scientific">marine sediment metagenome</name>
    <dbReference type="NCBI Taxonomy" id="412755"/>
    <lineage>
        <taxon>unclassified sequences</taxon>
        <taxon>metagenomes</taxon>
        <taxon>ecological metagenomes</taxon>
    </lineage>
</organism>
<dbReference type="Gene3D" id="3.90.470.20">
    <property type="entry name" value="4'-phosphopantetheinyl transferase domain"/>
    <property type="match status" value="1"/>
</dbReference>
<gene>
    <name evidence="3" type="ORF">LCGC14_3113100</name>
</gene>
<evidence type="ECO:0000313" key="3">
    <source>
        <dbReference type="EMBL" id="KKK51622.1"/>
    </source>
</evidence>
<dbReference type="GO" id="GO:0000287">
    <property type="term" value="F:magnesium ion binding"/>
    <property type="evidence" value="ECO:0007669"/>
    <property type="project" value="InterPro"/>
</dbReference>
<dbReference type="InterPro" id="IPR037143">
    <property type="entry name" value="4-PPantetheinyl_Trfase_dom_sf"/>
</dbReference>
<dbReference type="AlphaFoldDB" id="A0A0F8W4H1"/>
<comment type="caution">
    <text evidence="3">The sequence shown here is derived from an EMBL/GenBank/DDBJ whole genome shotgun (WGS) entry which is preliminary data.</text>
</comment>
<sequence>FMPALFFQQQLVINEHSVQPCNANTILLFDAQQLNVDEFDLNALLSSFELAIITRRKSYKAKQEYLATRLLLKYLLKQNSSQFSQLPANQISSEFDEPSSKLLIHITGSETVFSSCLSHSNGFVGAALNVTRSEFGFDIEKINLKRPFTKLAKHFYHQGEVNLITQNQQQSAERFFRIWTLKEALAKATSKPIAKLLSPNVFTELTRANLAAVSCQYNEFDISVVSDKSTDWQCSVVNSISQLRGVLNF</sequence>
<dbReference type="GO" id="GO:0005829">
    <property type="term" value="C:cytosol"/>
    <property type="evidence" value="ECO:0007669"/>
    <property type="project" value="TreeGrafter"/>
</dbReference>
<accession>A0A0F8W4H1</accession>
<evidence type="ECO:0000259" key="2">
    <source>
        <dbReference type="Pfam" id="PF01648"/>
    </source>
</evidence>
<dbReference type="EMBL" id="LAZR01067418">
    <property type="protein sequence ID" value="KKK51622.1"/>
    <property type="molecule type" value="Genomic_DNA"/>
</dbReference>
<dbReference type="Pfam" id="PF01648">
    <property type="entry name" value="ACPS"/>
    <property type="match status" value="1"/>
</dbReference>
<name>A0A0F8W4H1_9ZZZZ</name>
<dbReference type="SUPFAM" id="SSF56214">
    <property type="entry name" value="4'-phosphopantetheinyl transferase"/>
    <property type="match status" value="1"/>
</dbReference>
<dbReference type="GO" id="GO:0008897">
    <property type="term" value="F:holo-[acyl-carrier-protein] synthase activity"/>
    <property type="evidence" value="ECO:0007669"/>
    <property type="project" value="InterPro"/>
</dbReference>
<dbReference type="GO" id="GO:0019878">
    <property type="term" value="P:lysine biosynthetic process via aminoadipic acid"/>
    <property type="evidence" value="ECO:0007669"/>
    <property type="project" value="TreeGrafter"/>
</dbReference>
<dbReference type="PANTHER" id="PTHR12215">
    <property type="entry name" value="PHOSPHOPANTETHEINE TRANSFERASE"/>
    <property type="match status" value="1"/>
</dbReference>
<dbReference type="InterPro" id="IPR008278">
    <property type="entry name" value="4-PPantetheinyl_Trfase_dom"/>
</dbReference>
<evidence type="ECO:0000256" key="1">
    <source>
        <dbReference type="ARBA" id="ARBA00022679"/>
    </source>
</evidence>
<keyword evidence="1" id="KW-0808">Transferase</keyword>
<dbReference type="InterPro" id="IPR050559">
    <property type="entry name" value="P-Pant_transferase_sf"/>
</dbReference>
<dbReference type="PANTHER" id="PTHR12215:SF10">
    <property type="entry name" value="L-AMINOADIPATE-SEMIALDEHYDE DEHYDROGENASE-PHOSPHOPANTETHEINYL TRANSFERASE"/>
    <property type="match status" value="1"/>
</dbReference>
<feature type="non-terminal residue" evidence="3">
    <location>
        <position position="1"/>
    </location>
</feature>
<proteinExistence type="predicted"/>
<feature type="domain" description="4'-phosphopantetheinyl transferase" evidence="2">
    <location>
        <begin position="135"/>
        <end position="209"/>
    </location>
</feature>
<protein>
    <recommendedName>
        <fullName evidence="2">4'-phosphopantetheinyl transferase domain-containing protein</fullName>
    </recommendedName>
</protein>